<evidence type="ECO:0000256" key="13">
    <source>
        <dbReference type="ARBA" id="ARBA00023012"/>
    </source>
</evidence>
<dbReference type="InterPro" id="IPR003594">
    <property type="entry name" value="HATPase_dom"/>
</dbReference>
<dbReference type="InterPro" id="IPR036097">
    <property type="entry name" value="HisK_dim/P_sf"/>
</dbReference>
<dbReference type="GO" id="GO:0000155">
    <property type="term" value="F:phosphorelay sensor kinase activity"/>
    <property type="evidence" value="ECO:0007669"/>
    <property type="project" value="InterPro"/>
</dbReference>
<comment type="subcellular location">
    <subcellularLocation>
        <location evidence="2">Cell membrane</location>
        <topology evidence="2">Multi-pass membrane protein</topology>
    </subcellularLocation>
</comment>
<evidence type="ECO:0000256" key="10">
    <source>
        <dbReference type="ARBA" id="ARBA00022777"/>
    </source>
</evidence>
<evidence type="ECO:0000256" key="3">
    <source>
        <dbReference type="ARBA" id="ARBA00012438"/>
    </source>
</evidence>
<dbReference type="PROSITE" id="PS50109">
    <property type="entry name" value="HIS_KIN"/>
    <property type="match status" value="1"/>
</dbReference>
<dbReference type="SMART" id="SM00388">
    <property type="entry name" value="HisKA"/>
    <property type="match status" value="1"/>
</dbReference>
<feature type="domain" description="Histidine kinase" evidence="16">
    <location>
        <begin position="253"/>
        <end position="464"/>
    </location>
</feature>
<evidence type="ECO:0000256" key="7">
    <source>
        <dbReference type="ARBA" id="ARBA00022679"/>
    </source>
</evidence>
<keyword evidence="7" id="KW-0808">Transferase</keyword>
<dbReference type="SMART" id="SM00387">
    <property type="entry name" value="HATPase_c"/>
    <property type="match status" value="1"/>
</dbReference>
<dbReference type="FunFam" id="1.10.287.130:FF:000001">
    <property type="entry name" value="Two-component sensor histidine kinase"/>
    <property type="match status" value="1"/>
</dbReference>
<evidence type="ECO:0000256" key="8">
    <source>
        <dbReference type="ARBA" id="ARBA00022692"/>
    </source>
</evidence>
<evidence type="ECO:0000256" key="12">
    <source>
        <dbReference type="ARBA" id="ARBA00022989"/>
    </source>
</evidence>
<organism evidence="18 19">
    <name type="scientific">Lysinibacillus antri</name>
    <dbReference type="NCBI Taxonomy" id="2498145"/>
    <lineage>
        <taxon>Bacteria</taxon>
        <taxon>Bacillati</taxon>
        <taxon>Bacillota</taxon>
        <taxon>Bacilli</taxon>
        <taxon>Bacillales</taxon>
        <taxon>Bacillaceae</taxon>
        <taxon>Lysinibacillus</taxon>
    </lineage>
</organism>
<name>A0A432LCU2_9BACI</name>
<dbReference type="Pfam" id="PF00512">
    <property type="entry name" value="HisKA"/>
    <property type="match status" value="1"/>
</dbReference>
<evidence type="ECO:0000256" key="11">
    <source>
        <dbReference type="ARBA" id="ARBA00022840"/>
    </source>
</evidence>
<comment type="caution">
    <text evidence="18">The sequence shown here is derived from an EMBL/GenBank/DDBJ whole genome shotgun (WGS) entry which is preliminary data.</text>
</comment>
<evidence type="ECO:0000256" key="15">
    <source>
        <dbReference type="SAM" id="Phobius"/>
    </source>
</evidence>
<keyword evidence="11" id="KW-0067">ATP-binding</keyword>
<dbReference type="InterPro" id="IPR036890">
    <property type="entry name" value="HATPase_C_sf"/>
</dbReference>
<evidence type="ECO:0000256" key="2">
    <source>
        <dbReference type="ARBA" id="ARBA00004651"/>
    </source>
</evidence>
<dbReference type="EMBL" id="RYYR01000008">
    <property type="protein sequence ID" value="RUL53994.1"/>
    <property type="molecule type" value="Genomic_DNA"/>
</dbReference>
<dbReference type="SMART" id="SM00304">
    <property type="entry name" value="HAMP"/>
    <property type="match status" value="1"/>
</dbReference>
<dbReference type="AlphaFoldDB" id="A0A432LCU2"/>
<evidence type="ECO:0000313" key="19">
    <source>
        <dbReference type="Proteomes" id="UP000287910"/>
    </source>
</evidence>
<keyword evidence="19" id="KW-1185">Reference proteome</keyword>
<dbReference type="PANTHER" id="PTHR45528">
    <property type="entry name" value="SENSOR HISTIDINE KINASE CPXA"/>
    <property type="match status" value="1"/>
</dbReference>
<feature type="transmembrane region" description="Helical" evidence="15">
    <location>
        <begin position="166"/>
        <end position="190"/>
    </location>
</feature>
<dbReference type="InterPro" id="IPR003660">
    <property type="entry name" value="HAMP_dom"/>
</dbReference>
<dbReference type="InterPro" id="IPR003661">
    <property type="entry name" value="HisK_dim/P_dom"/>
</dbReference>
<evidence type="ECO:0000259" key="16">
    <source>
        <dbReference type="PROSITE" id="PS50109"/>
    </source>
</evidence>
<dbReference type="InterPro" id="IPR004358">
    <property type="entry name" value="Sig_transdc_His_kin-like_C"/>
</dbReference>
<evidence type="ECO:0000259" key="17">
    <source>
        <dbReference type="PROSITE" id="PS50885"/>
    </source>
</evidence>
<dbReference type="Gene3D" id="1.10.287.130">
    <property type="match status" value="1"/>
</dbReference>
<dbReference type="Pfam" id="PF02518">
    <property type="entry name" value="HATPase_c"/>
    <property type="match status" value="1"/>
</dbReference>
<evidence type="ECO:0000256" key="5">
    <source>
        <dbReference type="ARBA" id="ARBA00022475"/>
    </source>
</evidence>
<dbReference type="Proteomes" id="UP000287910">
    <property type="component" value="Unassembled WGS sequence"/>
</dbReference>
<dbReference type="InterPro" id="IPR005467">
    <property type="entry name" value="His_kinase_dom"/>
</dbReference>
<evidence type="ECO:0000256" key="6">
    <source>
        <dbReference type="ARBA" id="ARBA00022553"/>
    </source>
</evidence>
<keyword evidence="6" id="KW-0597">Phosphoprotein</keyword>
<evidence type="ECO:0000256" key="14">
    <source>
        <dbReference type="ARBA" id="ARBA00023136"/>
    </source>
</evidence>
<gene>
    <name evidence="18" type="ORF">EK386_07655</name>
</gene>
<dbReference type="InterPro" id="IPR041610">
    <property type="entry name" value="ArlS_N"/>
</dbReference>
<keyword evidence="10 18" id="KW-0418">Kinase</keyword>
<dbReference type="Gene3D" id="3.30.565.10">
    <property type="entry name" value="Histidine kinase-like ATPase, C-terminal domain"/>
    <property type="match status" value="1"/>
</dbReference>
<dbReference type="PRINTS" id="PR00344">
    <property type="entry name" value="BCTRLSENSOR"/>
</dbReference>
<dbReference type="EC" id="2.7.13.3" evidence="3"/>
<keyword evidence="8 15" id="KW-0812">Transmembrane</keyword>
<keyword evidence="12 15" id="KW-1133">Transmembrane helix</keyword>
<dbReference type="FunFam" id="3.30.565.10:FF:000006">
    <property type="entry name" value="Sensor histidine kinase WalK"/>
    <property type="match status" value="1"/>
</dbReference>
<protein>
    <recommendedName>
        <fullName evidence="4">Signal transduction histidine-protein kinase ArlS</fullName>
        <ecNumber evidence="3">2.7.13.3</ecNumber>
    </recommendedName>
</protein>
<dbReference type="Gene3D" id="6.10.340.10">
    <property type="match status" value="1"/>
</dbReference>
<evidence type="ECO:0000256" key="1">
    <source>
        <dbReference type="ARBA" id="ARBA00000085"/>
    </source>
</evidence>
<evidence type="ECO:0000256" key="4">
    <source>
        <dbReference type="ARBA" id="ARBA00015735"/>
    </source>
</evidence>
<evidence type="ECO:0000256" key="9">
    <source>
        <dbReference type="ARBA" id="ARBA00022741"/>
    </source>
</evidence>
<dbReference type="CDD" id="cd00075">
    <property type="entry name" value="HATPase"/>
    <property type="match status" value="1"/>
</dbReference>
<dbReference type="GO" id="GO:0005524">
    <property type="term" value="F:ATP binding"/>
    <property type="evidence" value="ECO:0007669"/>
    <property type="project" value="UniProtKB-KW"/>
</dbReference>
<sequence>MNKLKVLIVNQSLKKKWTLSTAIVIFISYAAICMLTYFALYSWLIQNEENNAIRSMDDLTSFFHSKYFISIEEFQGNTGLLKAIVNQDQTVRIFNYDGYEVLRINDVSPAAPIELSPEQLANAVILKDELDGEDVFIAHRIIQIGGFTGVMQLIHPLSTFQSMMQYVLTAMLIAGVGAMLLAGSISYYLANLLIKPLQDLRDSMISVRDKGFEEKINFSYQADDEIGDLLKIYRVMMEELQSSFLKQQQFVSDASHELRTPIQAIEGHLSLIKRWGKNDPQVLEESINTSLEEVSRIKKMIEELLDLARSEKRDEYASANIDKVLQSLIEEFKIIYSEASIDVDLVGNPINANITENALAQIVRNIVENGIRYNHKTPKIKINVQYLSEKIIMTIADNGIGIGKEHLPHIFDRFYRADASREHKGGGTGLGLSITKMLAEKYNVEIEVKSSEVDGTTFTLMLPL</sequence>
<dbReference type="CDD" id="cd00082">
    <property type="entry name" value="HisKA"/>
    <property type="match status" value="1"/>
</dbReference>
<reference evidence="18 19" key="1">
    <citation type="submission" date="2018-12" db="EMBL/GenBank/DDBJ databases">
        <title>Lysinibacillus antri sp. nov., isolated from a cave soil.</title>
        <authorList>
            <person name="Narsing Rao M.P."/>
            <person name="Zhang H."/>
            <person name="Dong Z.-Y."/>
            <person name="Niu X.-K."/>
            <person name="Zhang K."/>
            <person name="Fang B.-Z."/>
            <person name="Kang Y.-Q."/>
            <person name="Xiao M."/>
            <person name="Li W.-J."/>
        </authorList>
    </citation>
    <scope>NUCLEOTIDE SEQUENCE [LARGE SCALE GENOMIC DNA]</scope>
    <source>
        <strain evidence="18 19">SYSU K30002</strain>
    </source>
</reference>
<comment type="catalytic activity">
    <reaction evidence="1">
        <text>ATP + protein L-histidine = ADP + protein N-phospho-L-histidine.</text>
        <dbReference type="EC" id="2.7.13.3"/>
    </reaction>
</comment>
<dbReference type="SUPFAM" id="SSF55874">
    <property type="entry name" value="ATPase domain of HSP90 chaperone/DNA topoisomerase II/histidine kinase"/>
    <property type="match status" value="1"/>
</dbReference>
<feature type="transmembrane region" description="Helical" evidence="15">
    <location>
        <begin position="21"/>
        <end position="44"/>
    </location>
</feature>
<dbReference type="RefSeq" id="WP_126658568.1">
    <property type="nucleotide sequence ID" value="NZ_RYYR01000008.1"/>
</dbReference>
<dbReference type="Pfam" id="PF18719">
    <property type="entry name" value="ArlS_N"/>
    <property type="match status" value="1"/>
</dbReference>
<evidence type="ECO:0000313" key="18">
    <source>
        <dbReference type="EMBL" id="RUL53994.1"/>
    </source>
</evidence>
<keyword evidence="5" id="KW-1003">Cell membrane</keyword>
<dbReference type="PANTHER" id="PTHR45528:SF12">
    <property type="entry name" value="SENSOR HISTIDINE KINASE ARSS"/>
    <property type="match status" value="1"/>
</dbReference>
<dbReference type="PROSITE" id="PS50885">
    <property type="entry name" value="HAMP"/>
    <property type="match status" value="1"/>
</dbReference>
<accession>A0A432LCU2</accession>
<keyword evidence="14 15" id="KW-0472">Membrane</keyword>
<feature type="domain" description="HAMP" evidence="17">
    <location>
        <begin position="191"/>
        <end position="245"/>
    </location>
</feature>
<keyword evidence="9" id="KW-0547">Nucleotide-binding</keyword>
<keyword evidence="13" id="KW-0902">Two-component regulatory system</keyword>
<proteinExistence type="predicted"/>
<dbReference type="SUPFAM" id="SSF47384">
    <property type="entry name" value="Homodimeric domain of signal transducing histidine kinase"/>
    <property type="match status" value="1"/>
</dbReference>
<dbReference type="GO" id="GO:0005886">
    <property type="term" value="C:plasma membrane"/>
    <property type="evidence" value="ECO:0007669"/>
    <property type="project" value="UniProtKB-SubCell"/>
</dbReference>
<dbReference type="InterPro" id="IPR050398">
    <property type="entry name" value="HssS/ArlS-like"/>
</dbReference>